<dbReference type="RefSeq" id="WP_254085640.1">
    <property type="nucleotide sequence ID" value="NZ_JAHESE010000019.1"/>
</dbReference>
<proteinExistence type="predicted"/>
<name>A0AAP2E1T0_9BACT</name>
<sequence>MMQEKKNKQRLISLVALLLATAGMLWLNSRGEAPTVNKDLFKTADLTTINEVVLRSAAGATQLKFSGSQWRVNDRFDADRGMIDVLFATLRQAEPRRPVAVSQQDSIATKLVKEGVEVTLISGGEKTDVFYAGGNRQKTQAYFMRPGETPYIVTIPGYRVYTAGIFELDGQGWRSRYVFGFNWRNFSSLVAQYPGKETAGFRVELDDHQYFGIRGLALEQTDTAKLNNYLDAVSLLQVQEYQTPSPALDSLGKMAPLFFIEVKDVGGTAYTLELFPFRRSSNEASAKAVPLIGRIDGRDWAVFRESDLLSLIQPKAFFSKE</sequence>
<feature type="domain" description="DUF4340" evidence="1">
    <location>
        <begin position="70"/>
        <end position="243"/>
    </location>
</feature>
<dbReference type="EMBL" id="JAHESE010000019">
    <property type="protein sequence ID" value="MBT1710062.1"/>
    <property type="molecule type" value="Genomic_DNA"/>
</dbReference>
<evidence type="ECO:0000259" key="1">
    <source>
        <dbReference type="Pfam" id="PF14238"/>
    </source>
</evidence>
<reference evidence="2 3" key="1">
    <citation type="submission" date="2021-05" db="EMBL/GenBank/DDBJ databases">
        <title>A Polyphasic approach of four new species of the genus Ohtaekwangia: Ohtaekwangia histidinii sp. nov., Ohtaekwangia cretensis sp. nov., Ohtaekwangia indiensis sp. nov., Ohtaekwangia reichenbachii sp. nov. from diverse environment.</title>
        <authorList>
            <person name="Octaviana S."/>
        </authorList>
    </citation>
    <scope>NUCLEOTIDE SEQUENCE [LARGE SCALE GENOMIC DNA]</scope>
    <source>
        <strain evidence="2 3">PWU5</strain>
    </source>
</reference>
<dbReference type="Pfam" id="PF14238">
    <property type="entry name" value="DUF4340"/>
    <property type="match status" value="1"/>
</dbReference>
<comment type="caution">
    <text evidence="2">The sequence shown here is derived from an EMBL/GenBank/DDBJ whole genome shotgun (WGS) entry which is preliminary data.</text>
</comment>
<keyword evidence="3" id="KW-1185">Reference proteome</keyword>
<dbReference type="Proteomes" id="UP001319080">
    <property type="component" value="Unassembled WGS sequence"/>
</dbReference>
<organism evidence="2 3">
    <name type="scientific">Dawidia cretensis</name>
    <dbReference type="NCBI Taxonomy" id="2782350"/>
    <lineage>
        <taxon>Bacteria</taxon>
        <taxon>Pseudomonadati</taxon>
        <taxon>Bacteroidota</taxon>
        <taxon>Cytophagia</taxon>
        <taxon>Cytophagales</taxon>
        <taxon>Chryseotaleaceae</taxon>
        <taxon>Dawidia</taxon>
    </lineage>
</organism>
<accession>A0AAP2E1T0</accession>
<protein>
    <submittedName>
        <fullName evidence="2">DUF4340 domain-containing protein</fullName>
    </submittedName>
</protein>
<dbReference type="InterPro" id="IPR025641">
    <property type="entry name" value="DUF4340"/>
</dbReference>
<evidence type="ECO:0000313" key="3">
    <source>
        <dbReference type="Proteomes" id="UP001319080"/>
    </source>
</evidence>
<evidence type="ECO:0000313" key="2">
    <source>
        <dbReference type="EMBL" id="MBT1710062.1"/>
    </source>
</evidence>
<gene>
    <name evidence="2" type="ORF">KK062_17585</name>
</gene>
<dbReference type="AlphaFoldDB" id="A0AAP2E1T0"/>